<keyword evidence="4" id="KW-1185">Reference proteome</keyword>
<comment type="caution">
    <text evidence="3">The sequence shown here is derived from an EMBL/GenBank/DDBJ whole genome shotgun (WGS) entry which is preliminary data.</text>
</comment>
<dbReference type="RefSeq" id="WP_262582610.1">
    <property type="nucleotide sequence ID" value="NZ_JAOQJL010000003.1"/>
</dbReference>
<keyword evidence="1" id="KW-0732">Signal</keyword>
<dbReference type="Pfam" id="PF01841">
    <property type="entry name" value="Transglut_core"/>
    <property type="match status" value="1"/>
</dbReference>
<organism evidence="3 4">
    <name type="scientific">Blautia ammoniilytica</name>
    <dbReference type="NCBI Taxonomy" id="2981782"/>
    <lineage>
        <taxon>Bacteria</taxon>
        <taxon>Bacillati</taxon>
        <taxon>Bacillota</taxon>
        <taxon>Clostridia</taxon>
        <taxon>Lachnospirales</taxon>
        <taxon>Lachnospiraceae</taxon>
        <taxon>Blautia</taxon>
    </lineage>
</organism>
<evidence type="ECO:0000256" key="1">
    <source>
        <dbReference type="SAM" id="SignalP"/>
    </source>
</evidence>
<sequence>MKKFSKKLAVLVLVLCMVFGTLVPVSAATRTSKADKQLQTAVTKVMKNRKITSSTSKTVALNRVFTYVSKLKYGRAPLGFKPATTKKWEINFAKQMLKSRSGSCYHYAAALAFCAKKATGYPVRIGFGTSNFIKKTNWQPHAWVEVKIGRTWYVYDANAAAVASKQKINGTKWSKVKLSTVKNKKYKPTNYINVEI</sequence>
<dbReference type="InterPro" id="IPR038765">
    <property type="entry name" value="Papain-like_cys_pep_sf"/>
</dbReference>
<dbReference type="InterPro" id="IPR002931">
    <property type="entry name" value="Transglutaminase-like"/>
</dbReference>
<proteinExistence type="predicted"/>
<dbReference type="Proteomes" id="UP001652409">
    <property type="component" value="Unassembled WGS sequence"/>
</dbReference>
<feature type="signal peptide" evidence="1">
    <location>
        <begin position="1"/>
        <end position="27"/>
    </location>
</feature>
<evidence type="ECO:0000313" key="4">
    <source>
        <dbReference type="Proteomes" id="UP001652409"/>
    </source>
</evidence>
<name>A0ABT2TPS3_9FIRM</name>
<protein>
    <submittedName>
        <fullName evidence="3">Transglutaminase domain-containing protein</fullName>
    </submittedName>
</protein>
<dbReference type="Gene3D" id="3.10.620.30">
    <property type="match status" value="1"/>
</dbReference>
<accession>A0ABT2TPS3</accession>
<dbReference type="SUPFAM" id="SSF54001">
    <property type="entry name" value="Cysteine proteinases"/>
    <property type="match status" value="1"/>
</dbReference>
<feature type="domain" description="Transglutaminase-like" evidence="2">
    <location>
        <begin position="96"/>
        <end position="159"/>
    </location>
</feature>
<evidence type="ECO:0000259" key="2">
    <source>
        <dbReference type="SMART" id="SM00460"/>
    </source>
</evidence>
<feature type="chain" id="PRO_5046153658" evidence="1">
    <location>
        <begin position="28"/>
        <end position="196"/>
    </location>
</feature>
<evidence type="ECO:0000313" key="3">
    <source>
        <dbReference type="EMBL" id="MCU6764213.1"/>
    </source>
</evidence>
<dbReference type="EMBL" id="JAOQJL010000003">
    <property type="protein sequence ID" value="MCU6764213.1"/>
    <property type="molecule type" value="Genomic_DNA"/>
</dbReference>
<reference evidence="3 4" key="1">
    <citation type="journal article" date="2021" name="ISME Commun">
        <title>Automated analysis of genomic sequences facilitates high-throughput and comprehensive description of bacteria.</title>
        <authorList>
            <person name="Hitch T.C.A."/>
        </authorList>
    </citation>
    <scope>NUCLEOTIDE SEQUENCE [LARGE SCALE GENOMIC DNA]</scope>
    <source>
        <strain evidence="3 4">Sanger_23</strain>
    </source>
</reference>
<dbReference type="SMART" id="SM00460">
    <property type="entry name" value="TGc"/>
    <property type="match status" value="1"/>
</dbReference>
<gene>
    <name evidence="3" type="ORF">OCV61_02160</name>
</gene>